<keyword evidence="2" id="KW-1185">Reference proteome</keyword>
<dbReference type="InterPro" id="IPR021530">
    <property type="entry name" value="AllH-like"/>
</dbReference>
<evidence type="ECO:0000313" key="1">
    <source>
        <dbReference type="EMBL" id="MEQ2456187.1"/>
    </source>
</evidence>
<sequence>MYIQAVGLPALPTCWEGTVHSVFQNSCNIQAADGPLITVHRFSFGMLPRSLFVPELDTWGLTPGDPVQADGETVRLGRLRLSWAGRVETVSTAVPRLEERPEHWPRAWQMLTQRQRQMEDTAVTRLLYRRLREALTNLWTALKQNEMEWIQSACGSCVGLGQGLTPSGDDMLLGTMATLHMYAPELVPRLAQGIRPFLGRTNDISRSYLELVLDGYAATPVIRAAGSLVGGGTGAVELLLNVGHSSGCDILEGILTAVRQIGMREKGWN</sequence>
<dbReference type="Proteomes" id="UP001440599">
    <property type="component" value="Unassembled WGS sequence"/>
</dbReference>
<organism evidence="1 2">
    <name type="scientific">Flavonifractor hominis</name>
    <dbReference type="NCBI Taxonomy" id="3133178"/>
    <lineage>
        <taxon>Bacteria</taxon>
        <taxon>Bacillati</taxon>
        <taxon>Bacillota</taxon>
        <taxon>Clostridia</taxon>
        <taxon>Eubacteriales</taxon>
        <taxon>Oscillospiraceae</taxon>
        <taxon>Flavonifractor</taxon>
    </lineage>
</organism>
<name>A0ABV1ENN3_9FIRM</name>
<evidence type="ECO:0000313" key="2">
    <source>
        <dbReference type="Proteomes" id="UP001440599"/>
    </source>
</evidence>
<protein>
    <submittedName>
        <fullName evidence="1">DUF2877 domain-containing protein</fullName>
    </submittedName>
</protein>
<proteinExistence type="predicted"/>
<reference evidence="1 2" key="1">
    <citation type="submission" date="2024-03" db="EMBL/GenBank/DDBJ databases">
        <title>Human intestinal bacterial collection.</title>
        <authorList>
            <person name="Pauvert C."/>
            <person name="Hitch T.C.A."/>
            <person name="Clavel T."/>
        </authorList>
    </citation>
    <scope>NUCLEOTIDE SEQUENCE [LARGE SCALE GENOMIC DNA]</scope>
    <source>
        <strain evidence="1 2">CLA-AP-H34</strain>
    </source>
</reference>
<dbReference type="RefSeq" id="WP_349139773.1">
    <property type="nucleotide sequence ID" value="NZ_JBBMFT010000003.1"/>
</dbReference>
<dbReference type="EMBL" id="JBBMFT010000003">
    <property type="protein sequence ID" value="MEQ2456187.1"/>
    <property type="molecule type" value="Genomic_DNA"/>
</dbReference>
<comment type="caution">
    <text evidence="1">The sequence shown here is derived from an EMBL/GenBank/DDBJ whole genome shotgun (WGS) entry which is preliminary data.</text>
</comment>
<dbReference type="Pfam" id="PF11392">
    <property type="entry name" value="AllH"/>
    <property type="match status" value="1"/>
</dbReference>
<gene>
    <name evidence="1" type="ORF">WMO45_06590</name>
</gene>
<accession>A0ABV1ENN3</accession>